<dbReference type="InterPro" id="IPR015942">
    <property type="entry name" value="Asp/Glu/hydantoin_racemase"/>
</dbReference>
<gene>
    <name evidence="1" type="ordered locus">Nther_2244</name>
</gene>
<reference evidence="1 2" key="2">
    <citation type="journal article" date="2011" name="J. Bacteriol.">
        <title>Complete genome sequence of the anaerobic, halophilic alkalithermophile Natranaerobius thermophilus JW/NM-WN-LF.</title>
        <authorList>
            <person name="Zhao B."/>
            <person name="Mesbah N.M."/>
            <person name="Dalin E."/>
            <person name="Goodwin L."/>
            <person name="Nolan M."/>
            <person name="Pitluck S."/>
            <person name="Chertkov O."/>
            <person name="Brettin T.S."/>
            <person name="Han J."/>
            <person name="Larimer F.W."/>
            <person name="Land M.L."/>
            <person name="Hauser L."/>
            <person name="Kyrpides N."/>
            <person name="Wiegel J."/>
        </authorList>
    </citation>
    <scope>NUCLEOTIDE SEQUENCE [LARGE SCALE GENOMIC DNA]</scope>
    <source>
        <strain evidence="2">ATCC BAA-1301 / DSM 18059 / JW/NM-WN-LF</strain>
    </source>
</reference>
<dbReference type="RefSeq" id="WP_012448661.1">
    <property type="nucleotide sequence ID" value="NC_010718.1"/>
</dbReference>
<dbReference type="Pfam" id="PF01177">
    <property type="entry name" value="Asp_Glu_race"/>
    <property type="match status" value="1"/>
</dbReference>
<dbReference type="Gene3D" id="3.40.50.1860">
    <property type="match status" value="2"/>
</dbReference>
<dbReference type="eggNOG" id="COG0796">
    <property type="taxonomic scope" value="Bacteria"/>
</dbReference>
<name>B2A842_NATTJ</name>
<evidence type="ECO:0000313" key="2">
    <source>
        <dbReference type="Proteomes" id="UP000001683"/>
    </source>
</evidence>
<dbReference type="OrthoDB" id="9801055at2"/>
<proteinExistence type="predicted"/>
<keyword evidence="2" id="KW-1185">Reference proteome</keyword>
<dbReference type="EMBL" id="CP001034">
    <property type="protein sequence ID" value="ACB85810.1"/>
    <property type="molecule type" value="Genomic_DNA"/>
</dbReference>
<organism evidence="1 2">
    <name type="scientific">Natranaerobius thermophilus (strain ATCC BAA-1301 / DSM 18059 / JW/NM-WN-LF)</name>
    <dbReference type="NCBI Taxonomy" id="457570"/>
    <lineage>
        <taxon>Bacteria</taxon>
        <taxon>Bacillati</taxon>
        <taxon>Bacillota</taxon>
        <taxon>Clostridia</taxon>
        <taxon>Natranaerobiales</taxon>
        <taxon>Natranaerobiaceae</taxon>
        <taxon>Natranaerobius</taxon>
    </lineage>
</organism>
<dbReference type="GO" id="GO:0047661">
    <property type="term" value="F:amino-acid racemase activity"/>
    <property type="evidence" value="ECO:0007669"/>
    <property type="project" value="InterPro"/>
</dbReference>
<dbReference type="AlphaFoldDB" id="B2A842"/>
<dbReference type="FunCoup" id="B2A842">
    <property type="interactions" value="226"/>
</dbReference>
<dbReference type="HOGENOM" id="CLU_1213765_0_0_9"/>
<dbReference type="InParanoid" id="B2A842"/>
<dbReference type="STRING" id="457570.Nther_2244"/>
<evidence type="ECO:0000313" key="1">
    <source>
        <dbReference type="EMBL" id="ACB85810.1"/>
    </source>
</evidence>
<dbReference type="SUPFAM" id="SSF53681">
    <property type="entry name" value="Aspartate/glutamate racemase"/>
    <property type="match status" value="1"/>
</dbReference>
<accession>B2A842</accession>
<reference evidence="1 2" key="1">
    <citation type="submission" date="2008-04" db="EMBL/GenBank/DDBJ databases">
        <title>Complete sequence of chromosome of Natranaerobius thermophilus JW/NM-WN-LF.</title>
        <authorList>
            <consortium name="US DOE Joint Genome Institute"/>
            <person name="Copeland A."/>
            <person name="Lucas S."/>
            <person name="Lapidus A."/>
            <person name="Glavina del Rio T."/>
            <person name="Dalin E."/>
            <person name="Tice H."/>
            <person name="Bruce D."/>
            <person name="Goodwin L."/>
            <person name="Pitluck S."/>
            <person name="Chertkov O."/>
            <person name="Brettin T."/>
            <person name="Detter J.C."/>
            <person name="Han C."/>
            <person name="Kuske C.R."/>
            <person name="Schmutz J."/>
            <person name="Larimer F."/>
            <person name="Land M."/>
            <person name="Hauser L."/>
            <person name="Kyrpides N."/>
            <person name="Lykidis A."/>
            <person name="Mesbah N.M."/>
            <person name="Wiegel J."/>
        </authorList>
    </citation>
    <scope>NUCLEOTIDE SEQUENCE [LARGE SCALE GENOMIC DNA]</scope>
    <source>
        <strain evidence="2">ATCC BAA-1301 / DSM 18059 / JW/NM-WN-LF</strain>
    </source>
</reference>
<protein>
    <submittedName>
        <fullName evidence="1">Asp/Glu/hydantoin racemase</fullName>
    </submittedName>
</protein>
<dbReference type="Proteomes" id="UP000001683">
    <property type="component" value="Chromosome"/>
</dbReference>
<dbReference type="InterPro" id="IPR001920">
    <property type="entry name" value="Asp/Glu_race"/>
</dbReference>
<dbReference type="KEGG" id="nth:Nther_2244"/>
<sequence>MKSEQINHLGVIAGTPVDTEMGEMLLRSKAFTASGKSISATPEEQAKMQVLEQQRLFEETLNKVKELRDLGAEGVIIYCNSLSASLDLDKLKKLSPLPIVTPLDIYKEIANDFQTIALMSATNSSNITIEKVMRQNNSYITVLGFSLLPVVLQIEKGVAPEKIVHEVGIKDLLAAISKLKVESLILACTHFPYFKDEVDELISEQGYTFELIDPAEKMVEKFLNYQKI</sequence>